<comment type="caution">
    <text evidence="6">The sequence shown here is derived from an EMBL/GenBank/DDBJ whole genome shotgun (WGS) entry which is preliminary data.</text>
</comment>
<gene>
    <name evidence="6" type="ORF">IQ236_00585</name>
</gene>
<name>A0ABR9U6B6_9CYAN</name>
<keyword evidence="2" id="KW-0680">Restriction system</keyword>
<keyword evidence="6" id="KW-0255">Endonuclease</keyword>
<evidence type="ECO:0000256" key="4">
    <source>
        <dbReference type="SAM" id="Coils"/>
    </source>
</evidence>
<keyword evidence="4" id="KW-0175">Coiled coil</keyword>
<dbReference type="PANTHER" id="PTHR30408">
    <property type="entry name" value="TYPE-1 RESTRICTION ENZYME ECOKI SPECIFICITY PROTEIN"/>
    <property type="match status" value="1"/>
</dbReference>
<proteinExistence type="inferred from homology"/>
<keyword evidence="6" id="KW-0378">Hydrolase</keyword>
<dbReference type="PANTHER" id="PTHR30408:SF12">
    <property type="entry name" value="TYPE I RESTRICTION ENZYME MJAVIII SPECIFICITY SUBUNIT"/>
    <property type="match status" value="1"/>
</dbReference>
<dbReference type="Pfam" id="PF01420">
    <property type="entry name" value="Methylase_S"/>
    <property type="match status" value="2"/>
</dbReference>
<keyword evidence="6" id="KW-0540">Nuclease</keyword>
<dbReference type="CDD" id="cd17246">
    <property type="entry name" value="RMtype1_S_SonII-TRD2-CR2_like"/>
    <property type="match status" value="1"/>
</dbReference>
<reference evidence="6 7" key="1">
    <citation type="submission" date="2020-10" db="EMBL/GenBank/DDBJ databases">
        <authorList>
            <person name="Castelo-Branco R."/>
            <person name="Eusebio N."/>
            <person name="Adriana R."/>
            <person name="Vieira A."/>
            <person name="Brugerolle De Fraissinette N."/>
            <person name="Rezende De Castro R."/>
            <person name="Schneider M.P."/>
            <person name="Vasconcelos V."/>
            <person name="Leao P.N."/>
        </authorList>
    </citation>
    <scope>NUCLEOTIDE SEQUENCE [LARGE SCALE GENOMIC DNA]</scope>
    <source>
        <strain evidence="6 7">LEGE 06226</strain>
    </source>
</reference>
<organism evidence="6 7">
    <name type="scientific">Planktothrix mougeotii LEGE 06226</name>
    <dbReference type="NCBI Taxonomy" id="1828728"/>
    <lineage>
        <taxon>Bacteria</taxon>
        <taxon>Bacillati</taxon>
        <taxon>Cyanobacteriota</taxon>
        <taxon>Cyanophyceae</taxon>
        <taxon>Oscillatoriophycideae</taxon>
        <taxon>Oscillatoriales</taxon>
        <taxon>Microcoleaceae</taxon>
        <taxon>Planktothrix</taxon>
    </lineage>
</organism>
<evidence type="ECO:0000256" key="2">
    <source>
        <dbReference type="ARBA" id="ARBA00022747"/>
    </source>
</evidence>
<accession>A0ABR9U6B6</accession>
<feature type="domain" description="Type I restriction modification DNA specificity" evidence="5">
    <location>
        <begin position="2"/>
        <end position="173"/>
    </location>
</feature>
<dbReference type="GO" id="GO:0004519">
    <property type="term" value="F:endonuclease activity"/>
    <property type="evidence" value="ECO:0007669"/>
    <property type="project" value="UniProtKB-KW"/>
</dbReference>
<dbReference type="InterPro" id="IPR044946">
    <property type="entry name" value="Restrct_endonuc_typeI_TRD_sf"/>
</dbReference>
<dbReference type="InterPro" id="IPR000055">
    <property type="entry name" value="Restrct_endonuc_typeI_TRD"/>
</dbReference>
<evidence type="ECO:0000256" key="1">
    <source>
        <dbReference type="ARBA" id="ARBA00010923"/>
    </source>
</evidence>
<dbReference type="SUPFAM" id="SSF116734">
    <property type="entry name" value="DNA methylase specificity domain"/>
    <property type="match status" value="2"/>
</dbReference>
<dbReference type="EMBL" id="JADEWU010000001">
    <property type="protein sequence ID" value="MBE9141716.1"/>
    <property type="molecule type" value="Genomic_DNA"/>
</dbReference>
<evidence type="ECO:0000256" key="3">
    <source>
        <dbReference type="ARBA" id="ARBA00023125"/>
    </source>
</evidence>
<keyword evidence="7" id="KW-1185">Reference proteome</keyword>
<feature type="domain" description="Type I restriction modification DNA specificity" evidence="5">
    <location>
        <begin position="195"/>
        <end position="367"/>
    </location>
</feature>
<evidence type="ECO:0000313" key="7">
    <source>
        <dbReference type="Proteomes" id="UP000640725"/>
    </source>
</evidence>
<protein>
    <submittedName>
        <fullName evidence="6">Restriction endonuclease subunit S</fullName>
    </submittedName>
</protein>
<comment type="similarity">
    <text evidence="1">Belongs to the type-I restriction system S methylase family.</text>
</comment>
<dbReference type="InterPro" id="IPR052021">
    <property type="entry name" value="Type-I_RS_S_subunit"/>
</dbReference>
<evidence type="ECO:0000259" key="5">
    <source>
        <dbReference type="Pfam" id="PF01420"/>
    </source>
</evidence>
<dbReference type="CDD" id="cd17283">
    <property type="entry name" value="RMtype1_S_Hpy180ORF7835P_TRD2-CR2_like"/>
    <property type="match status" value="1"/>
</dbReference>
<sequence length="386" mass="43595">MEWKAVKCQDVIDIRDGTHDTPKYVSVGYPLITSKNLKNGLIDFSEVSYISAEDHIAINKRSKVDKGDILLAMIGTIGNPVIVDVDQEFSIKNVALFKLQNSPVDPRFLKYLLESSIVKKQLERETKGGTQKFVSLKVLRNLEIPLPPIASQRRIADILDKADEIIRKRKEAIALTEQLQKSIFLDMFGDPITNPKGWEVRKLGNICTIVRGGSPRPINDYLGGTIPWIKIGDATEGDDIYIHKTAEMIKEEGIKKSRYLEPNTLIFANCGVSLGFARILKIGGCIHDGWLAFYYLNPCINQIFLLKSLNQITQYFRSIAPDGTQPNLNTAIMKNFNIPVPPIDLQEKFENIIEHILKNKIKLKQSLEESENLFNSLLQKAFKGEL</sequence>
<dbReference type="RefSeq" id="WP_193867484.1">
    <property type="nucleotide sequence ID" value="NZ_JADEWU010000001.1"/>
</dbReference>
<evidence type="ECO:0000313" key="6">
    <source>
        <dbReference type="EMBL" id="MBE9141716.1"/>
    </source>
</evidence>
<feature type="coiled-coil region" evidence="4">
    <location>
        <begin position="353"/>
        <end position="380"/>
    </location>
</feature>
<dbReference type="Gene3D" id="3.90.220.20">
    <property type="entry name" value="DNA methylase specificity domains"/>
    <property type="match status" value="2"/>
</dbReference>
<keyword evidence="3" id="KW-0238">DNA-binding</keyword>
<dbReference type="Proteomes" id="UP000640725">
    <property type="component" value="Unassembled WGS sequence"/>
</dbReference>